<gene>
    <name evidence="15" type="ORF">PX52LOC_01502</name>
</gene>
<dbReference type="SUPFAM" id="SSF52172">
    <property type="entry name" value="CheY-like"/>
    <property type="match status" value="1"/>
</dbReference>
<feature type="domain" description="Response regulatory" evidence="12">
    <location>
        <begin position="533"/>
        <end position="649"/>
    </location>
</feature>
<evidence type="ECO:0000256" key="3">
    <source>
        <dbReference type="ARBA" id="ARBA00022553"/>
    </source>
</evidence>
<dbReference type="SMART" id="SM00091">
    <property type="entry name" value="PAS"/>
    <property type="match status" value="2"/>
</dbReference>
<dbReference type="PRINTS" id="PR00344">
    <property type="entry name" value="BCTRLSENSOR"/>
</dbReference>
<evidence type="ECO:0000256" key="10">
    <source>
        <dbReference type="SAM" id="Coils"/>
    </source>
</evidence>
<keyword evidence="3 9" id="KW-0597">Phosphoprotein</keyword>
<dbReference type="Gene3D" id="3.30.565.10">
    <property type="entry name" value="Histidine kinase-like ATPase, C-terminal domain"/>
    <property type="match status" value="1"/>
</dbReference>
<dbReference type="InterPro" id="IPR036890">
    <property type="entry name" value="HATPase_C_sf"/>
</dbReference>
<dbReference type="InterPro" id="IPR035965">
    <property type="entry name" value="PAS-like_dom_sf"/>
</dbReference>
<evidence type="ECO:0000256" key="2">
    <source>
        <dbReference type="ARBA" id="ARBA00012438"/>
    </source>
</evidence>
<dbReference type="SMART" id="SM00388">
    <property type="entry name" value="HisKA"/>
    <property type="match status" value="1"/>
</dbReference>
<dbReference type="Gene3D" id="3.40.50.2300">
    <property type="match status" value="1"/>
</dbReference>
<dbReference type="EMBL" id="CP042425">
    <property type="protein sequence ID" value="QEL14611.1"/>
    <property type="molecule type" value="Genomic_DNA"/>
</dbReference>
<dbReference type="NCBIfam" id="TIGR00229">
    <property type="entry name" value="sensory_box"/>
    <property type="match status" value="2"/>
</dbReference>
<feature type="domain" description="PAC" evidence="14">
    <location>
        <begin position="226"/>
        <end position="277"/>
    </location>
</feature>
<feature type="domain" description="PAS" evidence="13">
    <location>
        <begin position="11"/>
        <end position="84"/>
    </location>
</feature>
<dbReference type="PROSITE" id="PS50109">
    <property type="entry name" value="HIS_KIN"/>
    <property type="match status" value="1"/>
</dbReference>
<dbReference type="PROSITE" id="PS50112">
    <property type="entry name" value="PAS"/>
    <property type="match status" value="2"/>
</dbReference>
<sequence>MALTSRQPGTENELFRLFIERVRDYAIFLLDPAGIVTTWNVGAERAKGYRADEMIGRHFSAFYTPEDQALGRPMAGLKVAAADGSYEDEGWRVRKDGSRFWANVVITALRDEAGVLTGYAKITRNLNERKRVENELRVGRDELAAANEELRASKARDGAVIHALAAVLWTCDLDGNTITCDPPWHEYFGLSEDEIARHGWKAGLHPDDRARVLAEVLGLLAAGVPFTQQFRVRKPGGEFRHWQTYAVPIRQGGAVAYWTGVCLDVTEQHNLEDQLRQSQKMEAVGQLAAGVAHDFNNLLTVISGYSEHLMEVLPAGDPKRSAVQAIRDAGERAAGLTQQLLTFSRQSILDPQVLDLNVVIDDTERILRRVIGEDVQLATVLDPRIGRVRADAGQVGQVLMNLAVNARDAMPRGGKLTIETRNVVLDSAYLNTHVEVAAGRHVLVAVSDNGVGMPSAVRERVFEPFYTTKGVGKGTGLGLSVVHGIVKQSGGVIGAYSEIGLGTTFKIYLPVIDAPTTPLPRVVTLTPPRATEIVLFVEDEDAVRELGLKTLQERGYTVLTAANGRQALHLAQSQGLDIDILVTDVVMPEMSGRELAESLRPLYPRMHVLYLSGYTDDAVIRHGILRADVAFLQKPYTPTTLLRKIRLVLDGQ</sequence>
<keyword evidence="10" id="KW-0175">Coiled coil</keyword>
<evidence type="ECO:0000256" key="4">
    <source>
        <dbReference type="ARBA" id="ARBA00022679"/>
    </source>
</evidence>
<keyword evidence="7" id="KW-0067">ATP-binding</keyword>
<dbReference type="PROSITE" id="PS50110">
    <property type="entry name" value="RESPONSE_REGULATORY"/>
    <property type="match status" value="1"/>
</dbReference>
<keyword evidence="16" id="KW-1185">Reference proteome</keyword>
<proteinExistence type="predicted"/>
<dbReference type="InterPro" id="IPR003594">
    <property type="entry name" value="HATPase_dom"/>
</dbReference>
<dbReference type="SMART" id="SM00387">
    <property type="entry name" value="HATPase_c"/>
    <property type="match status" value="1"/>
</dbReference>
<evidence type="ECO:0000313" key="16">
    <source>
        <dbReference type="Proteomes" id="UP000324974"/>
    </source>
</evidence>
<keyword evidence="5" id="KW-0547">Nucleotide-binding</keyword>
<dbReference type="SUPFAM" id="SSF47384">
    <property type="entry name" value="Homodimeric domain of signal transducing histidine kinase"/>
    <property type="match status" value="1"/>
</dbReference>
<dbReference type="PANTHER" id="PTHR43065">
    <property type="entry name" value="SENSOR HISTIDINE KINASE"/>
    <property type="match status" value="1"/>
</dbReference>
<evidence type="ECO:0000256" key="6">
    <source>
        <dbReference type="ARBA" id="ARBA00022777"/>
    </source>
</evidence>
<dbReference type="InterPro" id="IPR005467">
    <property type="entry name" value="His_kinase_dom"/>
</dbReference>
<dbReference type="PROSITE" id="PS50113">
    <property type="entry name" value="PAC"/>
    <property type="match status" value="2"/>
</dbReference>
<keyword evidence="4" id="KW-0808">Transferase</keyword>
<organism evidence="15 16">
    <name type="scientific">Limnoglobus roseus</name>
    <dbReference type="NCBI Taxonomy" id="2598579"/>
    <lineage>
        <taxon>Bacteria</taxon>
        <taxon>Pseudomonadati</taxon>
        <taxon>Planctomycetota</taxon>
        <taxon>Planctomycetia</taxon>
        <taxon>Gemmatales</taxon>
        <taxon>Gemmataceae</taxon>
        <taxon>Limnoglobus</taxon>
    </lineage>
</organism>
<dbReference type="EC" id="2.7.13.3" evidence="2"/>
<dbReference type="SUPFAM" id="SSF55785">
    <property type="entry name" value="PYP-like sensor domain (PAS domain)"/>
    <property type="match status" value="2"/>
</dbReference>
<dbReference type="InterPro" id="IPR011006">
    <property type="entry name" value="CheY-like_superfamily"/>
</dbReference>
<feature type="coiled-coil region" evidence="10">
    <location>
        <begin position="129"/>
        <end position="156"/>
    </location>
</feature>
<evidence type="ECO:0000259" key="13">
    <source>
        <dbReference type="PROSITE" id="PS50112"/>
    </source>
</evidence>
<keyword evidence="6 15" id="KW-0418">Kinase</keyword>
<dbReference type="CDD" id="cd00082">
    <property type="entry name" value="HisKA"/>
    <property type="match status" value="1"/>
</dbReference>
<protein>
    <recommendedName>
        <fullName evidence="2">histidine kinase</fullName>
        <ecNumber evidence="2">2.7.13.3</ecNumber>
    </recommendedName>
</protein>
<feature type="domain" description="PAC" evidence="14">
    <location>
        <begin position="86"/>
        <end position="138"/>
    </location>
</feature>
<dbReference type="InterPro" id="IPR000014">
    <property type="entry name" value="PAS"/>
</dbReference>
<evidence type="ECO:0000256" key="1">
    <source>
        <dbReference type="ARBA" id="ARBA00000085"/>
    </source>
</evidence>
<evidence type="ECO:0000259" key="14">
    <source>
        <dbReference type="PROSITE" id="PS50113"/>
    </source>
</evidence>
<dbReference type="InterPro" id="IPR001610">
    <property type="entry name" value="PAC"/>
</dbReference>
<dbReference type="Pfam" id="PF00989">
    <property type="entry name" value="PAS"/>
    <property type="match status" value="1"/>
</dbReference>
<dbReference type="CDD" id="cd00130">
    <property type="entry name" value="PAS"/>
    <property type="match status" value="2"/>
</dbReference>
<dbReference type="SMART" id="SM00448">
    <property type="entry name" value="REC"/>
    <property type="match status" value="1"/>
</dbReference>
<dbReference type="Gene3D" id="3.30.450.20">
    <property type="entry name" value="PAS domain"/>
    <property type="match status" value="2"/>
</dbReference>
<dbReference type="SUPFAM" id="SSF55874">
    <property type="entry name" value="ATPase domain of HSP90 chaperone/DNA topoisomerase II/histidine kinase"/>
    <property type="match status" value="1"/>
</dbReference>
<comment type="catalytic activity">
    <reaction evidence="1">
        <text>ATP + protein L-histidine = ADP + protein N-phospho-L-histidine.</text>
        <dbReference type="EC" id="2.7.13.3"/>
    </reaction>
</comment>
<evidence type="ECO:0000256" key="7">
    <source>
        <dbReference type="ARBA" id="ARBA00022840"/>
    </source>
</evidence>
<evidence type="ECO:0000259" key="11">
    <source>
        <dbReference type="PROSITE" id="PS50109"/>
    </source>
</evidence>
<feature type="domain" description="PAS" evidence="13">
    <location>
        <begin position="153"/>
        <end position="223"/>
    </location>
</feature>
<dbReference type="InterPro" id="IPR013767">
    <property type="entry name" value="PAS_fold"/>
</dbReference>
<dbReference type="InterPro" id="IPR001789">
    <property type="entry name" value="Sig_transdc_resp-reg_receiver"/>
</dbReference>
<dbReference type="InterPro" id="IPR004358">
    <property type="entry name" value="Sig_transdc_His_kin-like_C"/>
</dbReference>
<evidence type="ECO:0000313" key="15">
    <source>
        <dbReference type="EMBL" id="QEL14611.1"/>
    </source>
</evidence>
<dbReference type="Proteomes" id="UP000324974">
    <property type="component" value="Chromosome"/>
</dbReference>
<dbReference type="AlphaFoldDB" id="A0A5C1A645"/>
<dbReference type="KEGG" id="lrs:PX52LOC_01502"/>
<feature type="domain" description="Histidine kinase" evidence="11">
    <location>
        <begin position="290"/>
        <end position="513"/>
    </location>
</feature>
<dbReference type="Pfam" id="PF00072">
    <property type="entry name" value="Response_reg"/>
    <property type="match status" value="1"/>
</dbReference>
<evidence type="ECO:0000256" key="9">
    <source>
        <dbReference type="PROSITE-ProRule" id="PRU00169"/>
    </source>
</evidence>
<dbReference type="InterPro" id="IPR000700">
    <property type="entry name" value="PAS-assoc_C"/>
</dbReference>
<evidence type="ECO:0000259" key="12">
    <source>
        <dbReference type="PROSITE" id="PS50110"/>
    </source>
</evidence>
<dbReference type="RefSeq" id="WP_168218855.1">
    <property type="nucleotide sequence ID" value="NZ_CP042425.1"/>
</dbReference>
<evidence type="ECO:0000256" key="8">
    <source>
        <dbReference type="ARBA" id="ARBA00023012"/>
    </source>
</evidence>
<dbReference type="InterPro" id="IPR013655">
    <property type="entry name" value="PAS_fold_3"/>
</dbReference>
<dbReference type="SMART" id="SM00086">
    <property type="entry name" value="PAC"/>
    <property type="match status" value="2"/>
</dbReference>
<dbReference type="InterPro" id="IPR003661">
    <property type="entry name" value="HisK_dim/P_dom"/>
</dbReference>
<dbReference type="Pfam" id="PF00512">
    <property type="entry name" value="HisKA"/>
    <property type="match status" value="1"/>
</dbReference>
<dbReference type="PANTHER" id="PTHR43065:SF49">
    <property type="entry name" value="HISTIDINE KINASE"/>
    <property type="match status" value="1"/>
</dbReference>
<dbReference type="InterPro" id="IPR036097">
    <property type="entry name" value="HisK_dim/P_sf"/>
</dbReference>
<accession>A0A5C1A645</accession>
<keyword evidence="8" id="KW-0902">Two-component regulatory system</keyword>
<dbReference type="Gene3D" id="1.10.287.130">
    <property type="match status" value="1"/>
</dbReference>
<name>A0A5C1A645_9BACT</name>
<dbReference type="Pfam" id="PF02518">
    <property type="entry name" value="HATPase_c"/>
    <property type="match status" value="1"/>
</dbReference>
<feature type="modified residue" description="4-aspartylphosphate" evidence="9">
    <location>
        <position position="584"/>
    </location>
</feature>
<reference evidence="16" key="1">
    <citation type="submission" date="2019-08" db="EMBL/GenBank/DDBJ databases">
        <title>Limnoglobus roseus gen. nov., sp. nov., a novel freshwater planctomycete with a giant genome from the family Gemmataceae.</title>
        <authorList>
            <person name="Kulichevskaya I.S."/>
            <person name="Naumoff D.G."/>
            <person name="Miroshnikov K."/>
            <person name="Ivanova A."/>
            <person name="Philippov D.A."/>
            <person name="Hakobyan A."/>
            <person name="Rijpstra I.C."/>
            <person name="Sinninghe Damste J.S."/>
            <person name="Liesack W."/>
            <person name="Dedysh S.N."/>
        </authorList>
    </citation>
    <scope>NUCLEOTIDE SEQUENCE [LARGE SCALE GENOMIC DNA]</scope>
    <source>
        <strain evidence="16">PX52</strain>
    </source>
</reference>
<dbReference type="Pfam" id="PF08447">
    <property type="entry name" value="PAS_3"/>
    <property type="match status" value="1"/>
</dbReference>
<dbReference type="GO" id="GO:0000155">
    <property type="term" value="F:phosphorelay sensor kinase activity"/>
    <property type="evidence" value="ECO:0007669"/>
    <property type="project" value="InterPro"/>
</dbReference>
<evidence type="ECO:0000256" key="5">
    <source>
        <dbReference type="ARBA" id="ARBA00022741"/>
    </source>
</evidence>